<evidence type="ECO:0000256" key="4">
    <source>
        <dbReference type="ARBA" id="ARBA00022679"/>
    </source>
</evidence>
<keyword evidence="6" id="KW-0547">Nucleotide-binding</keyword>
<name>A0ABU6JK29_9GAMM</name>
<dbReference type="InterPro" id="IPR003594">
    <property type="entry name" value="HATPase_dom"/>
</dbReference>
<keyword evidence="4" id="KW-0808">Transferase</keyword>
<dbReference type="CDD" id="cd06225">
    <property type="entry name" value="HAMP"/>
    <property type="match status" value="1"/>
</dbReference>
<proteinExistence type="predicted"/>
<protein>
    <submittedName>
        <fullName evidence="14">Histidine kinase</fullName>
    </submittedName>
</protein>
<evidence type="ECO:0000313" key="15">
    <source>
        <dbReference type="Proteomes" id="UP001309705"/>
    </source>
</evidence>
<organism evidence="14 15">
    <name type="scientific">Brenneria populi</name>
    <dbReference type="NCBI Taxonomy" id="1505588"/>
    <lineage>
        <taxon>Bacteria</taxon>
        <taxon>Pseudomonadati</taxon>
        <taxon>Pseudomonadota</taxon>
        <taxon>Gammaproteobacteria</taxon>
        <taxon>Enterobacterales</taxon>
        <taxon>Pectobacteriaceae</taxon>
        <taxon>Brenneria</taxon>
    </lineage>
</organism>
<keyword evidence="8" id="KW-0067">ATP-binding</keyword>
<dbReference type="Proteomes" id="UP001309705">
    <property type="component" value="Unassembled WGS sequence"/>
</dbReference>
<keyword evidence="15" id="KW-1185">Reference proteome</keyword>
<dbReference type="Gene3D" id="3.30.565.10">
    <property type="entry name" value="Histidine kinase-like ATPase, C-terminal domain"/>
    <property type="match status" value="1"/>
</dbReference>
<evidence type="ECO:0000313" key="14">
    <source>
        <dbReference type="EMBL" id="MEC5341056.1"/>
    </source>
</evidence>
<dbReference type="InterPro" id="IPR036890">
    <property type="entry name" value="HATPase_C_sf"/>
</dbReference>
<keyword evidence="11 12" id="KW-0472">Membrane</keyword>
<keyword evidence="2" id="KW-1003">Cell membrane</keyword>
<dbReference type="EMBL" id="JAYWTM010000001">
    <property type="protein sequence ID" value="MEC5341056.1"/>
    <property type="molecule type" value="Genomic_DNA"/>
</dbReference>
<feature type="domain" description="HAMP" evidence="13">
    <location>
        <begin position="296"/>
        <end position="348"/>
    </location>
</feature>
<dbReference type="Pfam" id="PF06580">
    <property type="entry name" value="His_kinase"/>
    <property type="match status" value="1"/>
</dbReference>
<keyword evidence="9 12" id="KW-1133">Transmembrane helix</keyword>
<dbReference type="SMART" id="SM00387">
    <property type="entry name" value="HATPase_c"/>
    <property type="match status" value="1"/>
</dbReference>
<dbReference type="InterPro" id="IPR050640">
    <property type="entry name" value="Bact_2-comp_sensor_kinase"/>
</dbReference>
<dbReference type="Gene3D" id="6.10.340.10">
    <property type="match status" value="1"/>
</dbReference>
<evidence type="ECO:0000256" key="9">
    <source>
        <dbReference type="ARBA" id="ARBA00022989"/>
    </source>
</evidence>
<dbReference type="SUPFAM" id="SSF55874">
    <property type="entry name" value="ATPase domain of HSP90 chaperone/DNA topoisomerase II/histidine kinase"/>
    <property type="match status" value="1"/>
</dbReference>
<dbReference type="RefSeq" id="WP_327616298.1">
    <property type="nucleotide sequence ID" value="NZ_JAYWTM010000001.1"/>
</dbReference>
<evidence type="ECO:0000256" key="5">
    <source>
        <dbReference type="ARBA" id="ARBA00022692"/>
    </source>
</evidence>
<evidence type="ECO:0000259" key="13">
    <source>
        <dbReference type="PROSITE" id="PS50885"/>
    </source>
</evidence>
<accession>A0ABU6JK29</accession>
<evidence type="ECO:0000256" key="10">
    <source>
        <dbReference type="ARBA" id="ARBA00023012"/>
    </source>
</evidence>
<comment type="caution">
    <text evidence="14">The sequence shown here is derived from an EMBL/GenBank/DDBJ whole genome shotgun (WGS) entry which is preliminary data.</text>
</comment>
<comment type="subcellular location">
    <subcellularLocation>
        <location evidence="1">Cell membrane</location>
        <topology evidence="1">Multi-pass membrane protein</topology>
    </subcellularLocation>
</comment>
<evidence type="ECO:0000256" key="2">
    <source>
        <dbReference type="ARBA" id="ARBA00022475"/>
    </source>
</evidence>
<gene>
    <name evidence="14" type="ORF">VSX58_00310</name>
</gene>
<dbReference type="Pfam" id="PF02518">
    <property type="entry name" value="HATPase_c"/>
    <property type="match status" value="1"/>
</dbReference>
<evidence type="ECO:0000256" key="8">
    <source>
        <dbReference type="ARBA" id="ARBA00022840"/>
    </source>
</evidence>
<evidence type="ECO:0000256" key="3">
    <source>
        <dbReference type="ARBA" id="ARBA00022553"/>
    </source>
</evidence>
<dbReference type="InterPro" id="IPR003660">
    <property type="entry name" value="HAMP_dom"/>
</dbReference>
<sequence>MAISPRHNFKDSIRRMFLLYAFVPILLLFILFLAFTVVNARVTLSQQTREAARSIRAALDDAYRAYEWEMARMSALPEVIEFTRSRRDGPRVFEQFYNFNNRQTIKSVMHLLNAQGDILASSANLSPESADNALKAIAQRMFRNRQSALTETNHIRFSHDRYTVYTLAHDIRENGQVIGYLLYQLYEADMQKQIFVRNNEIAIVADRHNTIIATTNNIVRGPLNKLTLERENGEIVINNGRYRSSETVVPSADWHIYTLNAVQLMNSTYLSLIIFFTVASLLLLLLIQFLARAIAARHTQAIDKLIYAVGELQAGNMRAYVHLNTGDEFELLADQYNAMLTRLNDLLTRNEELSKLRSMTEVKHLQSQFHPHFIFNVLETLRYAIVIDRDLAQQMVLLMSRLLRYSISTESDTVILKDDLNYVEDYLKLQHMRFRDRLGYTINVGKEAMNARVPRLMLQAVIENSIKYGYQQKETLYIAVNGDMVGTDVLIEVTDNGGGMSEARLRAVRRTLSEASNQTPHIGLYNLHRRLTLIYGDRYGLSIDSRAGESTTVRITLPRGKESSHV</sequence>
<evidence type="ECO:0000256" key="11">
    <source>
        <dbReference type="ARBA" id="ARBA00023136"/>
    </source>
</evidence>
<dbReference type="PANTHER" id="PTHR34220:SF11">
    <property type="entry name" value="SENSOR PROTEIN KINASE HPTS"/>
    <property type="match status" value="1"/>
</dbReference>
<dbReference type="PANTHER" id="PTHR34220">
    <property type="entry name" value="SENSOR HISTIDINE KINASE YPDA"/>
    <property type="match status" value="1"/>
</dbReference>
<dbReference type="GO" id="GO:0016301">
    <property type="term" value="F:kinase activity"/>
    <property type="evidence" value="ECO:0007669"/>
    <property type="project" value="UniProtKB-KW"/>
</dbReference>
<reference evidence="14 15" key="1">
    <citation type="journal article" date="2017" name="Int. J. Syst. Evol. Microbiol.">
        <title>Brenneria populi subsp. brevivirga subsp. nov. isolated from symptomatic bark of Populus x euramericana canker, and description of Brenneria populi subsp. populi subsp. nov.</title>
        <authorList>
            <person name="Zheng M.H."/>
            <person name="Piao C.G."/>
            <person name="Xue H."/>
            <person name="Guo M.W."/>
            <person name="Li Y."/>
        </authorList>
    </citation>
    <scope>NUCLEOTIDE SEQUENCE [LARGE SCALE GENOMIC DNA]</scope>
    <source>
        <strain evidence="14 15">D9-5</strain>
    </source>
</reference>
<keyword evidence="10" id="KW-0902">Two-component regulatory system</keyword>
<evidence type="ECO:0000256" key="1">
    <source>
        <dbReference type="ARBA" id="ARBA00004651"/>
    </source>
</evidence>
<dbReference type="SMART" id="SM00304">
    <property type="entry name" value="HAMP"/>
    <property type="match status" value="1"/>
</dbReference>
<keyword evidence="5 12" id="KW-0812">Transmembrane</keyword>
<evidence type="ECO:0000256" key="6">
    <source>
        <dbReference type="ARBA" id="ARBA00022741"/>
    </source>
</evidence>
<evidence type="ECO:0000256" key="12">
    <source>
        <dbReference type="SAM" id="Phobius"/>
    </source>
</evidence>
<evidence type="ECO:0000256" key="7">
    <source>
        <dbReference type="ARBA" id="ARBA00022777"/>
    </source>
</evidence>
<feature type="transmembrane region" description="Helical" evidence="12">
    <location>
        <begin position="269"/>
        <end position="291"/>
    </location>
</feature>
<dbReference type="PROSITE" id="PS50885">
    <property type="entry name" value="HAMP"/>
    <property type="match status" value="1"/>
</dbReference>
<keyword evidence="3" id="KW-0597">Phosphoprotein</keyword>
<keyword evidence="7 14" id="KW-0418">Kinase</keyword>
<dbReference type="InterPro" id="IPR010559">
    <property type="entry name" value="Sig_transdc_His_kin_internal"/>
</dbReference>